<keyword evidence="2" id="KW-1133">Transmembrane helix</keyword>
<feature type="compositionally biased region" description="Basic and acidic residues" evidence="1">
    <location>
        <begin position="241"/>
        <end position="259"/>
    </location>
</feature>
<reference evidence="3 4" key="1">
    <citation type="submission" date="2024-06" db="EMBL/GenBank/DDBJ databases">
        <title>The Natural Products Discovery Center: Release of the First 8490 Sequenced Strains for Exploring Actinobacteria Biosynthetic Diversity.</title>
        <authorList>
            <person name="Kalkreuter E."/>
            <person name="Kautsar S.A."/>
            <person name="Yang D."/>
            <person name="Bader C.D."/>
            <person name="Teijaro C.N."/>
            <person name="Fluegel L."/>
            <person name="Davis C.M."/>
            <person name="Simpson J.R."/>
            <person name="Lauterbach L."/>
            <person name="Steele A.D."/>
            <person name="Gui C."/>
            <person name="Meng S."/>
            <person name="Li G."/>
            <person name="Viehrig K."/>
            <person name="Ye F."/>
            <person name="Su P."/>
            <person name="Kiefer A.F."/>
            <person name="Nichols A."/>
            <person name="Cepeda A.J."/>
            <person name="Yan W."/>
            <person name="Fan B."/>
            <person name="Jiang Y."/>
            <person name="Adhikari A."/>
            <person name="Zheng C.-J."/>
            <person name="Schuster L."/>
            <person name="Cowan T.M."/>
            <person name="Smanski M.J."/>
            <person name="Chevrette M.G."/>
            <person name="De Carvalho L.P.S."/>
            <person name="Shen B."/>
        </authorList>
    </citation>
    <scope>NUCLEOTIDE SEQUENCE [LARGE SCALE GENOMIC DNA]</scope>
    <source>
        <strain evidence="3 4">NPDC048946</strain>
    </source>
</reference>
<dbReference type="InterPro" id="IPR009339">
    <property type="entry name" value="DUF998"/>
</dbReference>
<protein>
    <submittedName>
        <fullName evidence="3">DUF998 domain-containing protein</fullName>
    </submittedName>
</protein>
<evidence type="ECO:0000256" key="1">
    <source>
        <dbReference type="SAM" id="MobiDB-lite"/>
    </source>
</evidence>
<keyword evidence="2" id="KW-0812">Transmembrane</keyword>
<comment type="caution">
    <text evidence="3">The sequence shown here is derived from an EMBL/GenBank/DDBJ whole genome shotgun (WGS) entry which is preliminary data.</text>
</comment>
<feature type="transmembrane region" description="Helical" evidence="2">
    <location>
        <begin position="173"/>
        <end position="194"/>
    </location>
</feature>
<sequence length="295" mass="30951">MITNRSERAVSPAAACLLLAVAAVAYSSWVLEAALPTKLSTIDGFASELFAADQPYRWFFGGLDIVAGVCAAVAAGLVLRLVRGERPGLRWAYVGWAAVVVFGVATVLDVVFPLDCAPSLAPCEARELAGRLSWRHDMHLVTSVLANAAGLVAIAALWWSARGGTARPVPSRRWGAALFWGALVMTLATMLLSLHDMRFDVPSFLADGQGVPQRVQVGLSAVWLGVAAASLRRTGADGGDDDRTGGHDAARAGEPDPGRAGRTTWQAKDGRPVSSSRSTAWSCTWSGTGAATGRP</sequence>
<dbReference type="EMBL" id="JBEZFP010000163">
    <property type="protein sequence ID" value="MEU8139253.1"/>
    <property type="molecule type" value="Genomic_DNA"/>
</dbReference>
<accession>A0ABV3DU27</accession>
<proteinExistence type="predicted"/>
<gene>
    <name evidence="3" type="ORF">AB0C36_37870</name>
</gene>
<evidence type="ECO:0000256" key="2">
    <source>
        <dbReference type="SAM" id="Phobius"/>
    </source>
</evidence>
<keyword evidence="2" id="KW-0472">Membrane</keyword>
<evidence type="ECO:0000313" key="4">
    <source>
        <dbReference type="Proteomes" id="UP001551482"/>
    </source>
</evidence>
<feature type="region of interest" description="Disordered" evidence="1">
    <location>
        <begin position="234"/>
        <end position="295"/>
    </location>
</feature>
<feature type="transmembrane region" description="Helical" evidence="2">
    <location>
        <begin position="140"/>
        <end position="161"/>
    </location>
</feature>
<name>A0ABV3DU27_9ACTN</name>
<dbReference type="Proteomes" id="UP001551482">
    <property type="component" value="Unassembled WGS sequence"/>
</dbReference>
<evidence type="ECO:0000313" key="3">
    <source>
        <dbReference type="EMBL" id="MEU8139253.1"/>
    </source>
</evidence>
<dbReference type="RefSeq" id="WP_358363220.1">
    <property type="nucleotide sequence ID" value="NZ_JBEZFP010000163.1"/>
</dbReference>
<feature type="transmembrane region" description="Helical" evidence="2">
    <location>
        <begin position="57"/>
        <end position="79"/>
    </location>
</feature>
<dbReference type="Pfam" id="PF06197">
    <property type="entry name" value="DUF998"/>
    <property type="match status" value="1"/>
</dbReference>
<feature type="compositionally biased region" description="Polar residues" evidence="1">
    <location>
        <begin position="273"/>
        <end position="289"/>
    </location>
</feature>
<organism evidence="3 4">
    <name type="scientific">Streptodolium elevatio</name>
    <dbReference type="NCBI Taxonomy" id="3157996"/>
    <lineage>
        <taxon>Bacteria</taxon>
        <taxon>Bacillati</taxon>
        <taxon>Actinomycetota</taxon>
        <taxon>Actinomycetes</taxon>
        <taxon>Kitasatosporales</taxon>
        <taxon>Streptomycetaceae</taxon>
        <taxon>Streptodolium</taxon>
    </lineage>
</organism>
<keyword evidence="4" id="KW-1185">Reference proteome</keyword>
<feature type="transmembrane region" description="Helical" evidence="2">
    <location>
        <begin position="91"/>
        <end position="112"/>
    </location>
</feature>